<evidence type="ECO:0008006" key="4">
    <source>
        <dbReference type="Google" id="ProtNLM"/>
    </source>
</evidence>
<reference evidence="2 3" key="1">
    <citation type="submission" date="2021-04" db="EMBL/GenBank/DDBJ databases">
        <title>The genome sequence of type strain Ideonella paludis KCTC 32238.</title>
        <authorList>
            <person name="Liu Y."/>
        </authorList>
    </citation>
    <scope>NUCLEOTIDE SEQUENCE [LARGE SCALE GENOMIC DNA]</scope>
    <source>
        <strain evidence="2 3">KCTC 32238</strain>
    </source>
</reference>
<proteinExistence type="predicted"/>
<organism evidence="2 3">
    <name type="scientific">Ideonella paludis</name>
    <dbReference type="NCBI Taxonomy" id="1233411"/>
    <lineage>
        <taxon>Bacteria</taxon>
        <taxon>Pseudomonadati</taxon>
        <taxon>Pseudomonadota</taxon>
        <taxon>Betaproteobacteria</taxon>
        <taxon>Burkholderiales</taxon>
        <taxon>Sphaerotilaceae</taxon>
        <taxon>Ideonella</taxon>
    </lineage>
</organism>
<comment type="caution">
    <text evidence="2">The sequence shown here is derived from an EMBL/GenBank/DDBJ whole genome shotgun (WGS) entry which is preliminary data.</text>
</comment>
<dbReference type="Proteomes" id="UP000672097">
    <property type="component" value="Unassembled WGS sequence"/>
</dbReference>
<keyword evidence="1" id="KW-0812">Transmembrane</keyword>
<sequence>MNFDDLIKLVTLFGGPVATWKVMEELLRGRRSHLREEYKFARDFLKEVDDNPKMHPFLKQKGYQAIAGDTSLSAGEIEYILSLHDSARALKDYVLGKPYLEHLTTATSRQIVFKQRYESPWPRRVRKVFFFVLYLICCLAASAPVAFPVFKSLSPTQAIITFAFTALVFFPLGFLALRAGVRIARAEALVKSQPRHTQGIVVAP</sequence>
<evidence type="ECO:0000256" key="1">
    <source>
        <dbReference type="SAM" id="Phobius"/>
    </source>
</evidence>
<feature type="transmembrane region" description="Helical" evidence="1">
    <location>
        <begin position="156"/>
        <end position="177"/>
    </location>
</feature>
<dbReference type="RefSeq" id="WP_210809485.1">
    <property type="nucleotide sequence ID" value="NZ_JAGQDG010000004.1"/>
</dbReference>
<protein>
    <recommendedName>
        <fullName evidence="4">DUF2812 domain-containing protein</fullName>
    </recommendedName>
</protein>
<dbReference type="EMBL" id="JAGQDG010000004">
    <property type="protein sequence ID" value="MBQ0936178.1"/>
    <property type="molecule type" value="Genomic_DNA"/>
</dbReference>
<keyword evidence="3" id="KW-1185">Reference proteome</keyword>
<name>A0ABS5DYF0_9BURK</name>
<evidence type="ECO:0000313" key="3">
    <source>
        <dbReference type="Proteomes" id="UP000672097"/>
    </source>
</evidence>
<keyword evidence="1" id="KW-1133">Transmembrane helix</keyword>
<accession>A0ABS5DYF0</accession>
<gene>
    <name evidence="2" type="ORF">KAK11_12635</name>
</gene>
<feature type="transmembrane region" description="Helical" evidence="1">
    <location>
        <begin position="128"/>
        <end position="150"/>
    </location>
</feature>
<evidence type="ECO:0000313" key="2">
    <source>
        <dbReference type="EMBL" id="MBQ0936178.1"/>
    </source>
</evidence>
<keyword evidence="1" id="KW-0472">Membrane</keyword>